<evidence type="ECO:0000313" key="13">
    <source>
        <dbReference type="WBParaSite" id="ECPE_0001126501-mRNA-1"/>
    </source>
</evidence>
<evidence type="ECO:0000256" key="3">
    <source>
        <dbReference type="ARBA" id="ARBA00022729"/>
    </source>
</evidence>
<feature type="chain" id="PRO_5043138240" evidence="10">
    <location>
        <begin position="21"/>
        <end position="377"/>
    </location>
</feature>
<dbReference type="InterPro" id="IPR017873">
    <property type="entry name" value="Cys-rich_GLG1_repeat_euk"/>
</dbReference>
<feature type="repeat" description="Cys-rich GLG1" evidence="8">
    <location>
        <begin position="208"/>
        <end position="268"/>
    </location>
</feature>
<evidence type="ECO:0000256" key="9">
    <source>
        <dbReference type="SAM" id="MobiDB-lite"/>
    </source>
</evidence>
<feature type="repeat" description="Cys-rich GLG1" evidence="8">
    <location>
        <begin position="73"/>
        <end position="133"/>
    </location>
</feature>
<evidence type="ECO:0000256" key="1">
    <source>
        <dbReference type="ARBA" id="ARBA00004479"/>
    </source>
</evidence>
<dbReference type="WBParaSite" id="ECPE_0001126501-mRNA-1">
    <property type="protein sequence ID" value="ECPE_0001126501-mRNA-1"/>
    <property type="gene ID" value="ECPE_0001126501"/>
</dbReference>
<evidence type="ECO:0000256" key="8">
    <source>
        <dbReference type="PROSITE-ProRule" id="PRU00622"/>
    </source>
</evidence>
<feature type="signal peptide" evidence="10">
    <location>
        <begin position="1"/>
        <end position="20"/>
    </location>
</feature>
<evidence type="ECO:0000313" key="12">
    <source>
        <dbReference type="Proteomes" id="UP000272942"/>
    </source>
</evidence>
<dbReference type="PROSITE" id="PS51289">
    <property type="entry name" value="GLG1_C_RICH"/>
    <property type="match status" value="2"/>
</dbReference>
<evidence type="ECO:0000256" key="2">
    <source>
        <dbReference type="ARBA" id="ARBA00022692"/>
    </source>
</evidence>
<evidence type="ECO:0000256" key="5">
    <source>
        <dbReference type="ARBA" id="ARBA00022989"/>
    </source>
</evidence>
<protein>
    <submittedName>
        <fullName evidence="13">Golgi apparatus protein 1</fullName>
    </submittedName>
</protein>
<dbReference type="PANTHER" id="PTHR11884:SF1">
    <property type="entry name" value="GOLGI APPARATUS PROTEIN 1"/>
    <property type="match status" value="1"/>
</dbReference>
<evidence type="ECO:0000256" key="4">
    <source>
        <dbReference type="ARBA" id="ARBA00022737"/>
    </source>
</evidence>
<reference evidence="11 12" key="2">
    <citation type="submission" date="2018-11" db="EMBL/GenBank/DDBJ databases">
        <authorList>
            <consortium name="Pathogen Informatics"/>
        </authorList>
    </citation>
    <scope>NUCLEOTIDE SEQUENCE [LARGE SCALE GENOMIC DNA]</scope>
    <source>
        <strain evidence="11 12">Egypt</strain>
    </source>
</reference>
<accession>A0A183AW95</accession>
<dbReference type="EMBL" id="UZAN01050434">
    <property type="protein sequence ID" value="VDP88222.1"/>
    <property type="molecule type" value="Genomic_DNA"/>
</dbReference>
<evidence type="ECO:0000256" key="7">
    <source>
        <dbReference type="ARBA" id="ARBA00023180"/>
    </source>
</evidence>
<dbReference type="PANTHER" id="PTHR11884">
    <property type="entry name" value="SELECTIN LIGAND RELATED"/>
    <property type="match status" value="1"/>
</dbReference>
<name>A0A183AW95_9TREM</name>
<dbReference type="GO" id="GO:0017134">
    <property type="term" value="F:fibroblast growth factor binding"/>
    <property type="evidence" value="ECO:0007669"/>
    <property type="project" value="TreeGrafter"/>
</dbReference>
<keyword evidence="12" id="KW-1185">Reference proteome</keyword>
<sequence>MRSACFLVFFASVVIDLANLSGDENANISLHSCSRDMELYRCRSSDFAKEGKNLSVNDSLALTIHCLRSHLKKLELACRDTLLHIVEQQSKDYHLDPILYKACREDQQRLCPNVQSGGGRVYECLRTHKYHDQMSVECRKEIFERQILIASDYRINFRFAESCAVDIANAKCISENKSGANLAHLMLCLEAVEKPRLTDDNKLIPPRHLLPTCKAELTELRRELLEDYRLSPDLMLHCNSTIERYCSKRKRRPRTMIHCLVKVINKPVLPADRPPEMCINAVHDLLKLLVRKPPESRAVCYRARPQVADRGTAVNSRLTVNKMGFGPPNKRSQMISGSNRGCDQPSEAEIQTLGRHKAPGSDGLSPALFKDGGIKLV</sequence>
<organism evidence="13">
    <name type="scientific">Echinostoma caproni</name>
    <dbReference type="NCBI Taxonomy" id="27848"/>
    <lineage>
        <taxon>Eukaryota</taxon>
        <taxon>Metazoa</taxon>
        <taxon>Spiralia</taxon>
        <taxon>Lophotrochozoa</taxon>
        <taxon>Platyhelminthes</taxon>
        <taxon>Trematoda</taxon>
        <taxon>Digenea</taxon>
        <taxon>Plagiorchiida</taxon>
        <taxon>Echinostomata</taxon>
        <taxon>Echinostomatoidea</taxon>
        <taxon>Echinostomatidae</taxon>
        <taxon>Echinostoma</taxon>
    </lineage>
</organism>
<dbReference type="AlphaFoldDB" id="A0A183AW95"/>
<dbReference type="InterPro" id="IPR039728">
    <property type="entry name" value="GLG1"/>
</dbReference>
<dbReference type="GO" id="GO:0000139">
    <property type="term" value="C:Golgi membrane"/>
    <property type="evidence" value="ECO:0007669"/>
    <property type="project" value="InterPro"/>
</dbReference>
<keyword evidence="5" id="KW-1133">Transmembrane helix</keyword>
<keyword evidence="2" id="KW-0812">Transmembrane</keyword>
<keyword evidence="3 10" id="KW-0732">Signal</keyword>
<dbReference type="InterPro" id="IPR001893">
    <property type="entry name" value="Cys-rich_GLG1_repeat"/>
</dbReference>
<dbReference type="Proteomes" id="UP000272942">
    <property type="component" value="Unassembled WGS sequence"/>
</dbReference>
<evidence type="ECO:0000256" key="10">
    <source>
        <dbReference type="SAM" id="SignalP"/>
    </source>
</evidence>
<evidence type="ECO:0000313" key="11">
    <source>
        <dbReference type="EMBL" id="VDP88222.1"/>
    </source>
</evidence>
<feature type="region of interest" description="Disordered" evidence="9">
    <location>
        <begin position="322"/>
        <end position="345"/>
    </location>
</feature>
<feature type="compositionally biased region" description="Polar residues" evidence="9">
    <location>
        <begin position="330"/>
        <end position="341"/>
    </location>
</feature>
<dbReference type="OrthoDB" id="2015434at2759"/>
<evidence type="ECO:0000256" key="6">
    <source>
        <dbReference type="ARBA" id="ARBA00023136"/>
    </source>
</evidence>
<keyword evidence="7" id="KW-0325">Glycoprotein</keyword>
<keyword evidence="6" id="KW-0472">Membrane</keyword>
<proteinExistence type="predicted"/>
<gene>
    <name evidence="11" type="ORF">ECPE_LOCUS11230</name>
</gene>
<dbReference type="Pfam" id="PF00839">
    <property type="entry name" value="Cys_rich_FGFR"/>
    <property type="match status" value="3"/>
</dbReference>
<reference evidence="13" key="1">
    <citation type="submission" date="2016-06" db="UniProtKB">
        <authorList>
            <consortium name="WormBaseParasite"/>
        </authorList>
    </citation>
    <scope>IDENTIFICATION</scope>
</reference>
<comment type="subcellular location">
    <subcellularLocation>
        <location evidence="1">Membrane</location>
        <topology evidence="1">Single-pass type I membrane protein</topology>
    </subcellularLocation>
</comment>
<keyword evidence="4" id="KW-0677">Repeat</keyword>